<dbReference type="HOGENOM" id="CLU_335300_0_0_1"/>
<dbReference type="Pfam" id="PF25603">
    <property type="entry name" value="SPT23_MGA2_DBD"/>
    <property type="match status" value="1"/>
</dbReference>
<dbReference type="InterPro" id="IPR013783">
    <property type="entry name" value="Ig-like_fold"/>
</dbReference>
<dbReference type="SMART" id="SM00429">
    <property type="entry name" value="IPT"/>
    <property type="match status" value="1"/>
</dbReference>
<dbReference type="SMART" id="SM00248">
    <property type="entry name" value="ANK"/>
    <property type="match status" value="2"/>
</dbReference>
<dbReference type="EMBL" id="JH668229">
    <property type="protein sequence ID" value="EIM22104.1"/>
    <property type="molecule type" value="Genomic_DNA"/>
</dbReference>
<keyword evidence="4" id="KW-0472">Membrane</keyword>
<dbReference type="OrthoDB" id="71307at2759"/>
<evidence type="ECO:0000313" key="6">
    <source>
        <dbReference type="EMBL" id="EIM22104.1"/>
    </source>
</evidence>
<accession>I4YDR2</accession>
<dbReference type="Pfam" id="PF12796">
    <property type="entry name" value="Ank_2"/>
    <property type="match status" value="1"/>
</dbReference>
<keyword evidence="7" id="KW-1185">Reference proteome</keyword>
<dbReference type="eggNOG" id="KOG3836">
    <property type="taxonomic scope" value="Eukaryota"/>
</dbReference>
<dbReference type="InterPro" id="IPR036770">
    <property type="entry name" value="Ankyrin_rpt-contain_sf"/>
</dbReference>
<feature type="region of interest" description="Disordered" evidence="3">
    <location>
        <begin position="148"/>
        <end position="180"/>
    </location>
</feature>
<dbReference type="InterPro" id="IPR002110">
    <property type="entry name" value="Ankyrin_rpt"/>
</dbReference>
<dbReference type="PANTHER" id="PTHR23335:SF1">
    <property type="entry name" value="CALMODULIN-BINDING TRANSCRIPTION ACTIVATOR, ISOFORM F"/>
    <property type="match status" value="1"/>
</dbReference>
<name>I4YDR2_WALMC</name>
<dbReference type="Pfam" id="PF01833">
    <property type="entry name" value="TIG"/>
    <property type="match status" value="1"/>
</dbReference>
<feature type="compositionally biased region" description="Low complexity" evidence="3">
    <location>
        <begin position="325"/>
        <end position="338"/>
    </location>
</feature>
<evidence type="ECO:0000256" key="3">
    <source>
        <dbReference type="SAM" id="MobiDB-lite"/>
    </source>
</evidence>
<dbReference type="GeneID" id="18475428"/>
<organism evidence="6 7">
    <name type="scientific">Wallemia mellicola (strain ATCC MYA-4683 / CBS 633.66)</name>
    <name type="common">Wallemia sebi (CBS 633.66)</name>
    <dbReference type="NCBI Taxonomy" id="671144"/>
    <lineage>
        <taxon>Eukaryota</taxon>
        <taxon>Fungi</taxon>
        <taxon>Dikarya</taxon>
        <taxon>Basidiomycota</taxon>
        <taxon>Wallemiomycotina</taxon>
        <taxon>Wallemiomycetes</taxon>
        <taxon>Wallemiales</taxon>
        <taxon>Wallemiaceae</taxon>
        <taxon>Wallemia</taxon>
    </lineage>
</organism>
<dbReference type="GO" id="GO:0003690">
    <property type="term" value="F:double-stranded DNA binding"/>
    <property type="evidence" value="ECO:0007669"/>
    <property type="project" value="TreeGrafter"/>
</dbReference>
<feature type="domain" description="IPT/TIG" evidence="5">
    <location>
        <begin position="447"/>
        <end position="533"/>
    </location>
</feature>
<dbReference type="InterPro" id="IPR057962">
    <property type="entry name" value="SPT23_MGA2_DBD"/>
</dbReference>
<dbReference type="PROSITE" id="PS50088">
    <property type="entry name" value="ANK_REPEAT"/>
    <property type="match status" value="2"/>
</dbReference>
<dbReference type="STRING" id="671144.I4YDR2"/>
<feature type="region of interest" description="Disordered" evidence="3">
    <location>
        <begin position="259"/>
        <end position="354"/>
    </location>
</feature>
<dbReference type="CDD" id="cd00102">
    <property type="entry name" value="IPT"/>
    <property type="match status" value="1"/>
</dbReference>
<reference evidence="6 7" key="1">
    <citation type="journal article" date="2012" name="Fungal Genet. Biol.">
        <title>The genome of the xerotolerant mold Wallemia sebi reveals adaptations to osmotic stress and suggests cryptic sexual reproduction.</title>
        <authorList>
            <person name="Padamsee M."/>
            <person name="Kumar T.K.A."/>
            <person name="Riley R."/>
            <person name="Binder M."/>
            <person name="Boyd A."/>
            <person name="Calvo A.M."/>
            <person name="Furukawa K."/>
            <person name="Hesse C."/>
            <person name="Hohmann S."/>
            <person name="James T.Y."/>
            <person name="LaButti K."/>
            <person name="Lapidus A."/>
            <person name="Lindquist E."/>
            <person name="Lucas S."/>
            <person name="Miller K."/>
            <person name="Shantappa S."/>
            <person name="Grigoriev I.V."/>
            <person name="Hibbett D.S."/>
            <person name="McLaughlin D.J."/>
            <person name="Spatafora J.W."/>
            <person name="Aime M.C."/>
        </authorList>
    </citation>
    <scope>NUCLEOTIDE SEQUENCE [LARGE SCALE GENOMIC DNA]</scope>
    <source>
        <strain evidence="7">ATCC MYA-4683 / CBS 633.66</strain>
    </source>
</reference>
<feature type="transmembrane region" description="Helical" evidence="4">
    <location>
        <begin position="811"/>
        <end position="833"/>
    </location>
</feature>
<keyword evidence="4" id="KW-0812">Transmembrane</keyword>
<keyword evidence="4" id="KW-1133">Transmembrane helix</keyword>
<feature type="repeat" description="ANK" evidence="2">
    <location>
        <begin position="650"/>
        <end position="682"/>
    </location>
</feature>
<feature type="repeat" description="ANK" evidence="2">
    <location>
        <begin position="617"/>
        <end position="649"/>
    </location>
</feature>
<evidence type="ECO:0000313" key="7">
    <source>
        <dbReference type="Proteomes" id="UP000005242"/>
    </source>
</evidence>
<feature type="compositionally biased region" description="Basic and acidic residues" evidence="3">
    <location>
        <begin position="296"/>
        <end position="317"/>
    </location>
</feature>
<evidence type="ECO:0000256" key="1">
    <source>
        <dbReference type="ARBA" id="ARBA00023043"/>
    </source>
</evidence>
<dbReference type="GO" id="GO:0003712">
    <property type="term" value="F:transcription coregulator activity"/>
    <property type="evidence" value="ECO:0007669"/>
    <property type="project" value="TreeGrafter"/>
</dbReference>
<dbReference type="FunCoup" id="I4YDR2">
    <property type="interactions" value="152"/>
</dbReference>
<dbReference type="Gene3D" id="2.60.40.10">
    <property type="entry name" value="Immunoglobulins"/>
    <property type="match status" value="1"/>
</dbReference>
<dbReference type="PANTHER" id="PTHR23335">
    <property type="entry name" value="CALMODULIN-BINDING TRANSCRIPTION ACTIVATOR CAMTA"/>
    <property type="match status" value="1"/>
</dbReference>
<dbReference type="Gene3D" id="1.25.40.20">
    <property type="entry name" value="Ankyrin repeat-containing domain"/>
    <property type="match status" value="1"/>
</dbReference>
<dbReference type="PROSITE" id="PS50297">
    <property type="entry name" value="ANK_REP_REGION"/>
    <property type="match status" value="2"/>
</dbReference>
<dbReference type="KEGG" id="wse:WALSEDRAFT_68575"/>
<proteinExistence type="predicted"/>
<evidence type="ECO:0000256" key="4">
    <source>
        <dbReference type="SAM" id="Phobius"/>
    </source>
</evidence>
<dbReference type="InterPro" id="IPR014756">
    <property type="entry name" value="Ig_E-set"/>
</dbReference>
<feature type="compositionally biased region" description="Basic residues" evidence="3">
    <location>
        <begin position="149"/>
        <end position="162"/>
    </location>
</feature>
<dbReference type="GO" id="GO:0006357">
    <property type="term" value="P:regulation of transcription by RNA polymerase II"/>
    <property type="evidence" value="ECO:0007669"/>
    <property type="project" value="TreeGrafter"/>
</dbReference>
<evidence type="ECO:0000256" key="2">
    <source>
        <dbReference type="PROSITE-ProRule" id="PRU00023"/>
    </source>
</evidence>
<protein>
    <recommendedName>
        <fullName evidence="5">IPT/TIG domain-containing protein</fullName>
    </recommendedName>
</protein>
<dbReference type="GO" id="GO:0005634">
    <property type="term" value="C:nucleus"/>
    <property type="evidence" value="ECO:0007669"/>
    <property type="project" value="TreeGrafter"/>
</dbReference>
<dbReference type="OMA" id="ATHCWSD"/>
<gene>
    <name evidence="6" type="ORF">WALSEDRAFT_68575</name>
</gene>
<dbReference type="RefSeq" id="XP_006957906.1">
    <property type="nucleotide sequence ID" value="XM_006957844.1"/>
</dbReference>
<dbReference type="SUPFAM" id="SSF81296">
    <property type="entry name" value="E set domains"/>
    <property type="match status" value="1"/>
</dbReference>
<feature type="compositionally biased region" description="Polar residues" evidence="3">
    <location>
        <begin position="267"/>
        <end position="277"/>
    </location>
</feature>
<dbReference type="InterPro" id="IPR002909">
    <property type="entry name" value="IPT_dom"/>
</dbReference>
<dbReference type="Proteomes" id="UP000005242">
    <property type="component" value="Unassembled WGS sequence"/>
</dbReference>
<sequence>MSYVPLTPTSIPSPTTSSQELYQCGLQYPPTPKHQKSNSDQDLYPPAAIINQLSPPTIKLLGIPNTGAKSRVETQIKIILQLENIENGPWEYLRLPYGSASKKRSKRGALLPNDVPRQNTLYLETRVKCATSPNYSVYACTPCRDREKKRSQRKREARRRPRPKSEDEDEDPLPNSVPSSVRDQWERNKIILFNCGELVTLNTESVFEGGQALPTAILPTRITCYCRHHREKLGFIIDFTLKQHDGSVVASTRSPPILITDDHKSTTSKLSTNNDPLSSKPRKIAKSTRGITEEDNLIHSDSNDKKPYARSNRRERTPLQFNHVSSSSPSFISPSDYSANNLNMTTPSTTPSPPKNLKELLPNQNITPFNLGNPFDDGTRKMENTDDLEKYLTSTLSVNSPPQMSENQSGLQMNSQLDLSMFDLEADKFISNSWNLDDTNVDMSYKEAKISRVVPYEGPTSGGIEITILGKNFTDGLVAYFGENPASKTTRWGESTLVCLLPPSLQAGPVDVTLKGPNSSKNAMSEQVTFTYLDQSDKALMELALKVLGYNLTGKVEDAKNVAMRIVGAGDEEEQFNNYHNMNSTNNNYDLETFTLNALKLLDYNDGETYTNIVNNQRQTLLHLSCQLSFDRLATILIRNGADLNARDINGLTPLHFAHMFKSEDCASVLYENSADPSIVDATGKLPKEVGNVRYFTKLINQDGEDADDEVDFSSSEESIESLSEKPMIKKRDSIILKSPISSESKGVTKKERKFHECDLDILPPKTDFIHEKTEWGFNKVEEITQFLDEIDWSTKAKRRAQSVVEDVRLMLFWAPVLMLSLIFSFISIIPFMNRVGNQLAPLLGLQANSE</sequence>
<evidence type="ECO:0000259" key="5">
    <source>
        <dbReference type="SMART" id="SM00429"/>
    </source>
</evidence>
<dbReference type="AlphaFoldDB" id="I4YDR2"/>
<dbReference type="SUPFAM" id="SSF48403">
    <property type="entry name" value="Ankyrin repeat"/>
    <property type="match status" value="1"/>
</dbReference>
<dbReference type="InParanoid" id="I4YDR2"/>
<keyword evidence="1 2" id="KW-0040">ANK repeat</keyword>